<comment type="caution">
    <text evidence="3">The sequence shown here is derived from an EMBL/GenBank/DDBJ whole genome shotgun (WGS) entry which is preliminary data.</text>
</comment>
<organism evidence="3 4">
    <name type="scientific">Cymbomonas tetramitiformis</name>
    <dbReference type="NCBI Taxonomy" id="36881"/>
    <lineage>
        <taxon>Eukaryota</taxon>
        <taxon>Viridiplantae</taxon>
        <taxon>Chlorophyta</taxon>
        <taxon>Pyramimonadophyceae</taxon>
        <taxon>Pyramimonadales</taxon>
        <taxon>Pyramimonadaceae</taxon>
        <taxon>Cymbomonas</taxon>
    </lineage>
</organism>
<dbReference type="Proteomes" id="UP001190700">
    <property type="component" value="Unassembled WGS sequence"/>
</dbReference>
<keyword evidence="1" id="KW-1133">Transmembrane helix</keyword>
<sequence length="335" mass="38236">MFRLNAQHVRIFQSFICTCLLFPLDCSVLTGRKVLQEELPAVLGDPFAAQPPAGEAVFNPADLGEGLDQAAAQESEEPRSITITDDAPLDRIADGTTLDSKEISNRLYNQHVQPAVDMAHKHFVPQLVKHSAQVHQLKNSTKQLLNEAHGRVTAHLTRLMGQEETAEVPEWMKSTAYGLLLFPLGIWVLLLAYFFTQMAMAGILFTLAKCGNLFWTIYCFFLSVMTFVISDEPLFFFHQNHPSEYIAFQFVKAGLFFLHLVVLLIQCMSDISFLNVVQWVGSTLIGVHYYLNAWHPAMKEEPPLLGFKYYAFYMYCFFIFFILPSSGYRYKYRED</sequence>
<evidence type="ECO:0000313" key="3">
    <source>
        <dbReference type="EMBL" id="KAK3278284.1"/>
    </source>
</evidence>
<feature type="signal peptide" evidence="2">
    <location>
        <begin position="1"/>
        <end position="31"/>
    </location>
</feature>
<keyword evidence="1" id="KW-0472">Membrane</keyword>
<dbReference type="PANTHER" id="PTHR35310:SF1">
    <property type="entry name" value="CELL WALL INTEGRITY_STRESS RESPONSE COMPONENT-LIKE PROTEIN"/>
    <property type="match status" value="1"/>
</dbReference>
<accession>A0AAE0LB20</accession>
<reference evidence="3 4" key="1">
    <citation type="journal article" date="2015" name="Genome Biol. Evol.">
        <title>Comparative Genomics of a Bacterivorous Green Alga Reveals Evolutionary Causalities and Consequences of Phago-Mixotrophic Mode of Nutrition.</title>
        <authorList>
            <person name="Burns J.A."/>
            <person name="Paasch A."/>
            <person name="Narechania A."/>
            <person name="Kim E."/>
        </authorList>
    </citation>
    <scope>NUCLEOTIDE SEQUENCE [LARGE SCALE GENOMIC DNA]</scope>
    <source>
        <strain evidence="3 4">PLY_AMNH</strain>
    </source>
</reference>
<feature type="chain" id="PRO_5042095542" evidence="2">
    <location>
        <begin position="32"/>
        <end position="335"/>
    </location>
</feature>
<feature type="transmembrane region" description="Helical" evidence="1">
    <location>
        <begin position="202"/>
        <end position="225"/>
    </location>
</feature>
<gene>
    <name evidence="3" type="ORF">CYMTET_13761</name>
</gene>
<evidence type="ECO:0000256" key="1">
    <source>
        <dbReference type="SAM" id="Phobius"/>
    </source>
</evidence>
<keyword evidence="2" id="KW-0732">Signal</keyword>
<feature type="transmembrane region" description="Helical" evidence="1">
    <location>
        <begin position="245"/>
        <end position="265"/>
    </location>
</feature>
<evidence type="ECO:0000256" key="2">
    <source>
        <dbReference type="SAM" id="SignalP"/>
    </source>
</evidence>
<proteinExistence type="predicted"/>
<keyword evidence="4" id="KW-1185">Reference proteome</keyword>
<name>A0AAE0LB20_9CHLO</name>
<protein>
    <submittedName>
        <fullName evidence="3">Uncharacterized protein</fullName>
    </submittedName>
</protein>
<feature type="transmembrane region" description="Helical" evidence="1">
    <location>
        <begin position="272"/>
        <end position="291"/>
    </location>
</feature>
<dbReference type="AlphaFoldDB" id="A0AAE0LB20"/>
<evidence type="ECO:0000313" key="4">
    <source>
        <dbReference type="Proteomes" id="UP001190700"/>
    </source>
</evidence>
<dbReference type="EMBL" id="LGRX02005535">
    <property type="protein sequence ID" value="KAK3278284.1"/>
    <property type="molecule type" value="Genomic_DNA"/>
</dbReference>
<dbReference type="PANTHER" id="PTHR35310">
    <property type="entry name" value="CELL WALL INTEGRITY/STRESS RESPONSE COMPONENT-LIKE PROTEIN"/>
    <property type="match status" value="1"/>
</dbReference>
<keyword evidence="1" id="KW-0812">Transmembrane</keyword>
<feature type="transmembrane region" description="Helical" evidence="1">
    <location>
        <begin position="311"/>
        <end position="330"/>
    </location>
</feature>